<gene>
    <name evidence="1" type="ORF">EC1_18080</name>
</gene>
<dbReference type="HOGENOM" id="CLU_1275895_0_0_9"/>
<dbReference type="EMBL" id="FP929041">
    <property type="protein sequence ID" value="CBK89068.1"/>
    <property type="molecule type" value="Genomic_DNA"/>
</dbReference>
<evidence type="ECO:0000313" key="1">
    <source>
        <dbReference type="EMBL" id="CBK89068.1"/>
    </source>
</evidence>
<organism evidence="1 2">
    <name type="scientific">Faecalitalea cylindroides T2-87</name>
    <dbReference type="NCBI Taxonomy" id="717960"/>
    <lineage>
        <taxon>Bacteria</taxon>
        <taxon>Bacillati</taxon>
        <taxon>Bacillota</taxon>
        <taxon>Erysipelotrichia</taxon>
        <taxon>Erysipelotrichales</taxon>
        <taxon>Erysipelotrichaceae</taxon>
        <taxon>Faecalitalea</taxon>
    </lineage>
</organism>
<name>D4JFU6_9FIRM</name>
<dbReference type="KEGG" id="euc:EC1_18080"/>
<evidence type="ECO:0000313" key="2">
    <source>
        <dbReference type="Proteomes" id="UP000008801"/>
    </source>
</evidence>
<reference evidence="1 2" key="1">
    <citation type="submission" date="2010-03" db="EMBL/GenBank/DDBJ databases">
        <title>The genome sequence of Eubacterium cylindroides T2-87.</title>
        <authorList>
            <consortium name="metaHIT consortium -- http://www.metahit.eu/"/>
            <person name="Pajon A."/>
            <person name="Turner K."/>
            <person name="Parkhill J."/>
            <person name="Duncan S."/>
            <person name="Flint H."/>
        </authorList>
    </citation>
    <scope>NUCLEOTIDE SEQUENCE [LARGE SCALE GENOMIC DNA]</scope>
    <source>
        <strain evidence="1 2">T2-87</strain>
    </source>
</reference>
<sequence length="216" mass="25283">MENKLLITQALDERDLLVKKINSKIERIDFVDGKKRNEEKVIQQVVTKEEFCKKVKTSYQQIQDLIKRYQKIDEAIITSNANTYIETSFGTYSVAVALSMRNRLRELNAMDFETILRNKMEENYYEVLELKDLRNRRLEEDAEKMRLSILGKDGKYKDDKPLSVVDAYISENTVELIDPLNVLDEIESLKDKHTTLLSELETKIKISNATTFIEIH</sequence>
<proteinExistence type="predicted"/>
<dbReference type="Proteomes" id="UP000008801">
    <property type="component" value="Chromosome"/>
</dbReference>
<dbReference type="PATRIC" id="fig|717960.3.peg.1290"/>
<protein>
    <submittedName>
        <fullName evidence="1">Uncharacterized protein</fullName>
    </submittedName>
</protein>
<reference evidence="1 2" key="2">
    <citation type="submission" date="2010-03" db="EMBL/GenBank/DDBJ databases">
        <authorList>
            <person name="Pajon A."/>
        </authorList>
    </citation>
    <scope>NUCLEOTIDE SEQUENCE [LARGE SCALE GENOMIC DNA]</scope>
    <source>
        <strain evidence="1 2">T2-87</strain>
    </source>
</reference>
<accession>D4JFU6</accession>
<dbReference type="AlphaFoldDB" id="D4JFU6"/>